<evidence type="ECO:0000256" key="2">
    <source>
        <dbReference type="ARBA" id="ARBA00023315"/>
    </source>
</evidence>
<feature type="domain" description="Phospholipid/glycerol acyltransferase" evidence="3">
    <location>
        <begin position="34"/>
        <end position="153"/>
    </location>
</feature>
<protein>
    <submittedName>
        <fullName evidence="4">1-acyl-sn-glycerol-3-phosphate acyltransferase</fullName>
    </submittedName>
</protein>
<reference evidence="4 5" key="1">
    <citation type="submission" date="2020-10" db="EMBL/GenBank/DDBJ databases">
        <title>Myceligenerans pegani sp. nov., an endophytic actinomycete isolated from Peganum harmala L. in Xinjiang, China.</title>
        <authorList>
            <person name="Xin L."/>
        </authorList>
    </citation>
    <scope>NUCLEOTIDE SEQUENCE [LARGE SCALE GENOMIC DNA]</scope>
    <source>
        <strain evidence="4 5">TRM65318</strain>
    </source>
</reference>
<dbReference type="SUPFAM" id="SSF69593">
    <property type="entry name" value="Glycerol-3-phosphate (1)-acyltransferase"/>
    <property type="match status" value="1"/>
</dbReference>
<dbReference type="EMBL" id="JADAQT010000106">
    <property type="protein sequence ID" value="MBE1877896.1"/>
    <property type="molecule type" value="Genomic_DNA"/>
</dbReference>
<dbReference type="GO" id="GO:0016746">
    <property type="term" value="F:acyltransferase activity"/>
    <property type="evidence" value="ECO:0007669"/>
    <property type="project" value="UniProtKB-KW"/>
</dbReference>
<proteinExistence type="predicted"/>
<dbReference type="InterPro" id="IPR002123">
    <property type="entry name" value="Plipid/glycerol_acylTrfase"/>
</dbReference>
<dbReference type="CDD" id="cd07989">
    <property type="entry name" value="LPLAT_AGPAT-like"/>
    <property type="match status" value="1"/>
</dbReference>
<sequence length="213" mass="23358">MTYRVLKLIVSILSAVLLRPRVTGVDNIPRKGPVIFASNHLSFIDSVIIPITVPRHVTFLAKKEYWTGKGVKGALSRWFFTTMGHIPVDRNDPRAGQRSLEDALAVLEKGGAFGIYPEGTRSRDGKLHKGHTGAAWLALTGKALVVPVGLKGTDKVKPIGKMPRLGRIEVHFGTPIDPSRQIEAGTRPAKARRELTEEVMTAIQKLSGQERVD</sequence>
<dbReference type="SMART" id="SM00563">
    <property type="entry name" value="PlsC"/>
    <property type="match status" value="1"/>
</dbReference>
<evidence type="ECO:0000313" key="5">
    <source>
        <dbReference type="Proteomes" id="UP000625527"/>
    </source>
</evidence>
<dbReference type="PANTHER" id="PTHR10434">
    <property type="entry name" value="1-ACYL-SN-GLYCEROL-3-PHOSPHATE ACYLTRANSFERASE"/>
    <property type="match status" value="1"/>
</dbReference>
<dbReference type="PANTHER" id="PTHR10434:SF11">
    <property type="entry name" value="1-ACYL-SN-GLYCEROL-3-PHOSPHATE ACYLTRANSFERASE"/>
    <property type="match status" value="1"/>
</dbReference>
<keyword evidence="5" id="KW-1185">Reference proteome</keyword>
<evidence type="ECO:0000256" key="1">
    <source>
        <dbReference type="ARBA" id="ARBA00022679"/>
    </source>
</evidence>
<keyword evidence="1" id="KW-0808">Transferase</keyword>
<keyword evidence="2 4" id="KW-0012">Acyltransferase</keyword>
<dbReference type="Pfam" id="PF01553">
    <property type="entry name" value="Acyltransferase"/>
    <property type="match status" value="1"/>
</dbReference>
<evidence type="ECO:0000259" key="3">
    <source>
        <dbReference type="SMART" id="SM00563"/>
    </source>
</evidence>
<comment type="caution">
    <text evidence="4">The sequence shown here is derived from an EMBL/GenBank/DDBJ whole genome shotgun (WGS) entry which is preliminary data.</text>
</comment>
<accession>A0ABR9N3Y7</accession>
<name>A0ABR9N3Y7_9MICO</name>
<dbReference type="RefSeq" id="WP_192864449.1">
    <property type="nucleotide sequence ID" value="NZ_JADAQT010000106.1"/>
</dbReference>
<evidence type="ECO:0000313" key="4">
    <source>
        <dbReference type="EMBL" id="MBE1877896.1"/>
    </source>
</evidence>
<gene>
    <name evidence="4" type="ORF">IHE71_19590</name>
</gene>
<organism evidence="4 5">
    <name type="scientific">Myceligenerans pegani</name>
    <dbReference type="NCBI Taxonomy" id="2776917"/>
    <lineage>
        <taxon>Bacteria</taxon>
        <taxon>Bacillati</taxon>
        <taxon>Actinomycetota</taxon>
        <taxon>Actinomycetes</taxon>
        <taxon>Micrococcales</taxon>
        <taxon>Promicromonosporaceae</taxon>
        <taxon>Myceligenerans</taxon>
    </lineage>
</organism>
<dbReference type="Proteomes" id="UP000625527">
    <property type="component" value="Unassembled WGS sequence"/>
</dbReference>